<feature type="compositionally biased region" description="Gly residues" evidence="4">
    <location>
        <begin position="232"/>
        <end position="243"/>
    </location>
</feature>
<dbReference type="Pfam" id="PF01730">
    <property type="entry name" value="UreF"/>
    <property type="match status" value="1"/>
</dbReference>
<evidence type="ECO:0000256" key="3">
    <source>
        <dbReference type="ARBA" id="ARBA00046339"/>
    </source>
</evidence>
<dbReference type="GO" id="GO:0016151">
    <property type="term" value="F:nickel cation binding"/>
    <property type="evidence" value="ECO:0007669"/>
    <property type="project" value="InterPro"/>
</dbReference>
<accession>A0A446BGR8</accession>
<evidence type="ECO:0000313" key="5">
    <source>
        <dbReference type="EMBL" id="SPQ21623.1"/>
    </source>
</evidence>
<evidence type="ECO:0000256" key="2">
    <source>
        <dbReference type="ARBA" id="ARBA00023186"/>
    </source>
</evidence>
<dbReference type="InterPro" id="IPR002639">
    <property type="entry name" value="UreF"/>
</dbReference>
<sequence>MDTSDEPEPCNASELEDEIADLERRLSKAKAWRRQLAADSRASPPPAGSHQPPSSPLRTALPSSTHFLLLLSDSALPLGSFAFSSGLESYLAHHTKTQNQSQTPNQQQPSFAAFLPLSLSSYAATALPFALAAHRDPSPARLAALDDLLDASLPCAVGRRASVAQGRALLSIWERSFAGVVDRSGSGNGNGDGIGAADALRAFAALLRSSSSSLNSAVTTTAGVSSSRRGGGHGSGRMGGAGDGEPQPETEPEPPAVAAHLAPLLGAVCALVGLSLEQTAYVFMLGHVKALVSAAVRAGMFGPYQAQKTLASGTVQGLITAVIEREWETPVEEAGQNVPVMDLWVGRHEVLYSRIFNS</sequence>
<dbReference type="EMBL" id="OUUZ01000008">
    <property type="protein sequence ID" value="SPQ21623.1"/>
    <property type="molecule type" value="Genomic_DNA"/>
</dbReference>
<evidence type="ECO:0000313" key="6">
    <source>
        <dbReference type="Proteomes" id="UP000289323"/>
    </source>
</evidence>
<dbReference type="Proteomes" id="UP000289323">
    <property type="component" value="Unassembled WGS sequence"/>
</dbReference>
<feature type="region of interest" description="Disordered" evidence="4">
    <location>
        <begin position="31"/>
        <end position="59"/>
    </location>
</feature>
<evidence type="ECO:0000256" key="1">
    <source>
        <dbReference type="ARBA" id="ARBA00022988"/>
    </source>
</evidence>
<dbReference type="PANTHER" id="PTHR33620">
    <property type="entry name" value="UREASE ACCESSORY PROTEIN F"/>
    <property type="match status" value="1"/>
</dbReference>
<protein>
    <submittedName>
        <fullName evidence="5">F63fad96-4950-4337-a9ed-8bbcf307c7e3</fullName>
    </submittedName>
</protein>
<keyword evidence="2" id="KW-0143">Chaperone</keyword>
<evidence type="ECO:0000256" key="4">
    <source>
        <dbReference type="SAM" id="MobiDB-lite"/>
    </source>
</evidence>
<dbReference type="Gene3D" id="1.10.4190.10">
    <property type="entry name" value="Urease accessory protein UreF"/>
    <property type="match status" value="1"/>
</dbReference>
<proteinExistence type="inferred from homology"/>
<keyword evidence="1" id="KW-0996">Nickel insertion</keyword>
<comment type="similarity">
    <text evidence="3">Belongs to the UreF family.</text>
</comment>
<name>A0A446BGR8_9PEZI</name>
<gene>
    <name evidence="5" type="ORF">TT172_LOCUS4042</name>
</gene>
<dbReference type="PANTHER" id="PTHR33620:SF1">
    <property type="entry name" value="UREASE ACCESSORY PROTEIN F"/>
    <property type="match status" value="1"/>
</dbReference>
<feature type="region of interest" description="Disordered" evidence="4">
    <location>
        <begin position="218"/>
        <end position="255"/>
    </location>
</feature>
<organism evidence="5 6">
    <name type="scientific">Thermothielavioides terrestris</name>
    <dbReference type="NCBI Taxonomy" id="2587410"/>
    <lineage>
        <taxon>Eukaryota</taxon>
        <taxon>Fungi</taxon>
        <taxon>Dikarya</taxon>
        <taxon>Ascomycota</taxon>
        <taxon>Pezizomycotina</taxon>
        <taxon>Sordariomycetes</taxon>
        <taxon>Sordariomycetidae</taxon>
        <taxon>Sordariales</taxon>
        <taxon>Chaetomiaceae</taxon>
        <taxon>Thermothielavioides</taxon>
    </lineage>
</organism>
<dbReference type="AlphaFoldDB" id="A0A446BGR8"/>
<feature type="compositionally biased region" description="Low complexity" evidence="4">
    <location>
        <begin position="218"/>
        <end position="228"/>
    </location>
</feature>
<dbReference type="InterPro" id="IPR038277">
    <property type="entry name" value="UreF_sf"/>
</dbReference>
<reference evidence="5 6" key="1">
    <citation type="submission" date="2018-04" db="EMBL/GenBank/DDBJ databases">
        <authorList>
            <person name="Huttner S."/>
            <person name="Dainat J."/>
        </authorList>
    </citation>
    <scope>NUCLEOTIDE SEQUENCE [LARGE SCALE GENOMIC DNA]</scope>
</reference>